<reference evidence="5" key="1">
    <citation type="submission" date="2022-11" db="UniProtKB">
        <authorList>
            <consortium name="WormBaseParasite"/>
        </authorList>
    </citation>
    <scope>IDENTIFICATION</scope>
</reference>
<dbReference type="Pfam" id="PF14680">
    <property type="entry name" value="FANCI_HD2"/>
    <property type="match status" value="1"/>
</dbReference>
<proteinExistence type="predicted"/>
<accession>A0A914CZM8</accession>
<dbReference type="Proteomes" id="UP000887540">
    <property type="component" value="Unplaced"/>
</dbReference>
<protein>
    <submittedName>
        <fullName evidence="5">FANCI helical domain-containing protein</fullName>
    </submittedName>
</protein>
<keyword evidence="1" id="KW-0175">Coiled coil</keyword>
<name>A0A914CZM8_9BILA</name>
<sequence>MICPIKISTALPVILLLLKSCTTQSSIKSTAEFSQSFATFSSQQLSSQINRRNPDQNIVCQIIVYLKRALNQSAEAKCLVYKGLIDMVKRNPTFMVQVADLLHSHAKNIPKILLAKNFAEVFGKAGVLLKHPLPQLLQAFGTLQRILIGQAYTATTRSQVNSQKFRDDELTRKIEEFINEVLEQALEKDLEDLSLDKVAFTETGNQGSNKVKIHLVFAQMMLQLYDVLIAIVWGDGTLDNEDTVKRMANLAAKKKKLIEVLNECNKTNKEKKAKNQ</sequence>
<evidence type="ECO:0000256" key="2">
    <source>
        <dbReference type="SAM" id="SignalP"/>
    </source>
</evidence>
<dbReference type="AlphaFoldDB" id="A0A914CZM8"/>
<feature type="domain" description="FANCI helical" evidence="3">
    <location>
        <begin position="33"/>
        <end position="261"/>
    </location>
</feature>
<feature type="signal peptide" evidence="2">
    <location>
        <begin position="1"/>
        <end position="23"/>
    </location>
</feature>
<keyword evidence="2" id="KW-0732">Signal</keyword>
<dbReference type="GO" id="GO:0070182">
    <property type="term" value="F:DNA polymerase binding"/>
    <property type="evidence" value="ECO:0007669"/>
    <property type="project" value="TreeGrafter"/>
</dbReference>
<keyword evidence="4" id="KW-1185">Reference proteome</keyword>
<evidence type="ECO:0000313" key="5">
    <source>
        <dbReference type="WBParaSite" id="ACRNAN_scaffold1612.g30470.t1"/>
    </source>
</evidence>
<dbReference type="PANTHER" id="PTHR21818:SF0">
    <property type="entry name" value="FANCONI ANEMIA GROUP I PROTEIN"/>
    <property type="match status" value="1"/>
</dbReference>
<dbReference type="InterPro" id="IPR029312">
    <property type="entry name" value="FANCI_HD2"/>
</dbReference>
<feature type="chain" id="PRO_5037917970" evidence="2">
    <location>
        <begin position="24"/>
        <end position="276"/>
    </location>
</feature>
<evidence type="ECO:0000259" key="3">
    <source>
        <dbReference type="Pfam" id="PF14680"/>
    </source>
</evidence>
<dbReference type="GO" id="GO:0006281">
    <property type="term" value="P:DNA repair"/>
    <property type="evidence" value="ECO:0007669"/>
    <property type="project" value="InterPro"/>
</dbReference>
<dbReference type="PANTHER" id="PTHR21818">
    <property type="entry name" value="BC025462 PROTEIN"/>
    <property type="match status" value="1"/>
</dbReference>
<organism evidence="4 5">
    <name type="scientific">Acrobeloides nanus</name>
    <dbReference type="NCBI Taxonomy" id="290746"/>
    <lineage>
        <taxon>Eukaryota</taxon>
        <taxon>Metazoa</taxon>
        <taxon>Ecdysozoa</taxon>
        <taxon>Nematoda</taxon>
        <taxon>Chromadorea</taxon>
        <taxon>Rhabditida</taxon>
        <taxon>Tylenchina</taxon>
        <taxon>Cephalobomorpha</taxon>
        <taxon>Cephaloboidea</taxon>
        <taxon>Cephalobidae</taxon>
        <taxon>Acrobeloides</taxon>
    </lineage>
</organism>
<dbReference type="InterPro" id="IPR026171">
    <property type="entry name" value="FANCI"/>
</dbReference>
<feature type="coiled-coil region" evidence="1">
    <location>
        <begin position="247"/>
        <end position="274"/>
    </location>
</feature>
<evidence type="ECO:0000313" key="4">
    <source>
        <dbReference type="Proteomes" id="UP000887540"/>
    </source>
</evidence>
<evidence type="ECO:0000256" key="1">
    <source>
        <dbReference type="SAM" id="Coils"/>
    </source>
</evidence>
<dbReference type="WBParaSite" id="ACRNAN_scaffold1612.g30470.t1">
    <property type="protein sequence ID" value="ACRNAN_scaffold1612.g30470.t1"/>
    <property type="gene ID" value="ACRNAN_scaffold1612.g30470"/>
</dbReference>